<dbReference type="InterPro" id="IPR013107">
    <property type="entry name" value="Acyl-CoA_DH_C"/>
</dbReference>
<protein>
    <submittedName>
        <fullName evidence="6">Acyl-CoA dehydrogenase</fullName>
    </submittedName>
</protein>
<dbReference type="PANTHER" id="PTHR43831">
    <property type="entry name" value="ISOBUTYRYL-COA DEHYDROGENASE"/>
    <property type="match status" value="1"/>
</dbReference>
<dbReference type="Pfam" id="PF08028">
    <property type="entry name" value="Acyl-CoA_dh_2"/>
    <property type="match status" value="1"/>
</dbReference>
<dbReference type="Gene3D" id="1.20.140.10">
    <property type="entry name" value="Butyryl-CoA Dehydrogenase, subunit A, domain 3"/>
    <property type="match status" value="1"/>
</dbReference>
<feature type="domain" description="Acyl-CoA oxidase/dehydrogenase middle" evidence="3">
    <location>
        <begin position="122"/>
        <end position="212"/>
    </location>
</feature>
<feature type="domain" description="Acyl-CoA dehydrogenase/oxidase N-terminal" evidence="4">
    <location>
        <begin position="18"/>
        <end position="84"/>
    </location>
</feature>
<gene>
    <name evidence="6" type="ORF">SAMN04487779_1006149</name>
</gene>
<dbReference type="PIRSF" id="PIRSF016578">
    <property type="entry name" value="HsaA"/>
    <property type="match status" value="1"/>
</dbReference>
<keyword evidence="1" id="KW-0285">Flavoprotein</keyword>
<evidence type="ECO:0000256" key="2">
    <source>
        <dbReference type="ARBA" id="ARBA00023002"/>
    </source>
</evidence>
<accession>A0A1G6TRN9</accession>
<dbReference type="Gene3D" id="2.40.110.10">
    <property type="entry name" value="Butyryl-CoA Dehydrogenase, subunit A, domain 2"/>
    <property type="match status" value="1"/>
</dbReference>
<dbReference type="STRING" id="938405.SAMN02927895_03362"/>
<evidence type="ECO:0000259" key="5">
    <source>
        <dbReference type="Pfam" id="PF08028"/>
    </source>
</evidence>
<dbReference type="InterPro" id="IPR037069">
    <property type="entry name" value="AcylCoA_DH/ox_N_sf"/>
</dbReference>
<dbReference type="Pfam" id="PF02770">
    <property type="entry name" value="Acyl-CoA_dh_M"/>
    <property type="match status" value="1"/>
</dbReference>
<dbReference type="Pfam" id="PF02771">
    <property type="entry name" value="Acyl-CoA_dh_N"/>
    <property type="match status" value="1"/>
</dbReference>
<evidence type="ECO:0000256" key="1">
    <source>
        <dbReference type="ARBA" id="ARBA00022630"/>
    </source>
</evidence>
<dbReference type="InterPro" id="IPR009100">
    <property type="entry name" value="AcylCoA_DH/oxidase_NM_dom_sf"/>
</dbReference>
<evidence type="ECO:0000259" key="3">
    <source>
        <dbReference type="Pfam" id="PF02770"/>
    </source>
</evidence>
<dbReference type="EMBL" id="FMZX01000006">
    <property type="protein sequence ID" value="SDD31146.1"/>
    <property type="molecule type" value="Genomic_DNA"/>
</dbReference>
<reference evidence="6 7" key="1">
    <citation type="submission" date="2016-10" db="EMBL/GenBank/DDBJ databases">
        <authorList>
            <person name="de Groot N.N."/>
        </authorList>
    </citation>
    <scope>NUCLEOTIDE SEQUENCE [LARGE SCALE GENOMIC DNA]</scope>
    <source>
        <strain evidence="6 7">CPCC 100156</strain>
    </source>
</reference>
<dbReference type="SUPFAM" id="SSF56645">
    <property type="entry name" value="Acyl-CoA dehydrogenase NM domain-like"/>
    <property type="match status" value="1"/>
</dbReference>
<dbReference type="PANTHER" id="PTHR43831:SF1">
    <property type="entry name" value="ISOBUTYRYL-COA DEHYDROGENASE, MITOCHONDRIAL"/>
    <property type="match status" value="1"/>
</dbReference>
<sequence length="382" mass="39268">MTAQPNPLAGLGALLPAIAAAAARHDREASFPHDSLAALREAGLLGLTVPAALGGGGGGLRLAAEAVAQVGAACPATALVLAMQYLKHAALARSPDWPEALRRRLQREAVTEGALVNALRVEPELGSPTRGGLPATVARRTATGWALTGRKRYATGAPGLRWMEVFARTDEEAPRVGSFLVPADAPGITILETWNHLGLRASGSHDVVFEAVEIPAEHAIGLAPPGRAAPDAVQMLWNAVLVPAVYTGVAQAARGWIIGFVQERAPGSLGAPLATLPRVQEAVGRIEGLLAANARITEALAATADAGLPPSATEAGALKVVLTENAVRAVEEATLLAGNHAHDRALPLERHWRDVQCARMHAPAADAAHLAAGRAALAGALA</sequence>
<name>A0A1G6TRN9_9PROT</name>
<dbReference type="InterPro" id="IPR052547">
    <property type="entry name" value="Mito_Isobutyryl-CoADH"/>
</dbReference>
<dbReference type="GO" id="GO:0050660">
    <property type="term" value="F:flavin adenine dinucleotide binding"/>
    <property type="evidence" value="ECO:0007669"/>
    <property type="project" value="InterPro"/>
</dbReference>
<organism evidence="6 7">
    <name type="scientific">Belnapia rosea</name>
    <dbReference type="NCBI Taxonomy" id="938405"/>
    <lineage>
        <taxon>Bacteria</taxon>
        <taxon>Pseudomonadati</taxon>
        <taxon>Pseudomonadota</taxon>
        <taxon>Alphaproteobacteria</taxon>
        <taxon>Acetobacterales</taxon>
        <taxon>Roseomonadaceae</taxon>
        <taxon>Belnapia</taxon>
    </lineage>
</organism>
<proteinExistence type="predicted"/>
<feature type="domain" description="Acyl-CoA dehydrogenase C-terminal" evidence="5">
    <location>
        <begin position="244"/>
        <end position="362"/>
    </location>
</feature>
<dbReference type="CDD" id="cd00567">
    <property type="entry name" value="ACAD"/>
    <property type="match status" value="1"/>
</dbReference>
<evidence type="ECO:0000313" key="7">
    <source>
        <dbReference type="Proteomes" id="UP000198925"/>
    </source>
</evidence>
<dbReference type="Gene3D" id="1.10.540.10">
    <property type="entry name" value="Acyl-CoA dehydrogenase/oxidase, N-terminal domain"/>
    <property type="match status" value="1"/>
</dbReference>
<evidence type="ECO:0000313" key="6">
    <source>
        <dbReference type="EMBL" id="SDD31146.1"/>
    </source>
</evidence>
<dbReference type="InterPro" id="IPR006091">
    <property type="entry name" value="Acyl-CoA_Oxase/DH_mid-dom"/>
</dbReference>
<evidence type="ECO:0000259" key="4">
    <source>
        <dbReference type="Pfam" id="PF02771"/>
    </source>
</evidence>
<keyword evidence="2" id="KW-0560">Oxidoreductase</keyword>
<keyword evidence="7" id="KW-1185">Reference proteome</keyword>
<dbReference type="InterPro" id="IPR013786">
    <property type="entry name" value="AcylCoA_DH/ox_N"/>
</dbReference>
<dbReference type="Proteomes" id="UP000198925">
    <property type="component" value="Unassembled WGS sequence"/>
</dbReference>
<dbReference type="SUPFAM" id="SSF47203">
    <property type="entry name" value="Acyl-CoA dehydrogenase C-terminal domain-like"/>
    <property type="match status" value="1"/>
</dbReference>
<dbReference type="RefSeq" id="WP_090663590.1">
    <property type="nucleotide sequence ID" value="NZ_FMZX01000006.1"/>
</dbReference>
<dbReference type="GO" id="GO:0016627">
    <property type="term" value="F:oxidoreductase activity, acting on the CH-CH group of donors"/>
    <property type="evidence" value="ECO:0007669"/>
    <property type="project" value="InterPro"/>
</dbReference>
<dbReference type="InterPro" id="IPR036250">
    <property type="entry name" value="AcylCo_DH-like_C"/>
</dbReference>
<dbReference type="AlphaFoldDB" id="A0A1G6TRN9"/>
<dbReference type="InterPro" id="IPR046373">
    <property type="entry name" value="Acyl-CoA_Oxase/DH_mid-dom_sf"/>
</dbReference>